<keyword evidence="1" id="KW-0472">Membrane</keyword>
<comment type="caution">
    <text evidence="2">The sequence shown here is derived from an EMBL/GenBank/DDBJ whole genome shotgun (WGS) entry which is preliminary data.</text>
</comment>
<accession>A0ABV9AY25</accession>
<evidence type="ECO:0000256" key="1">
    <source>
        <dbReference type="SAM" id="Phobius"/>
    </source>
</evidence>
<protein>
    <recommendedName>
        <fullName evidence="4">Integral membrane protein</fullName>
    </recommendedName>
</protein>
<gene>
    <name evidence="2" type="ORF">ACFPIH_29225</name>
</gene>
<keyword evidence="1" id="KW-0812">Transmembrane</keyword>
<name>A0ABV9AY25_9ACTN</name>
<reference evidence="3" key="1">
    <citation type="journal article" date="2019" name="Int. J. Syst. Evol. Microbiol.">
        <title>The Global Catalogue of Microorganisms (GCM) 10K type strain sequencing project: providing services to taxonomists for standard genome sequencing and annotation.</title>
        <authorList>
            <consortium name="The Broad Institute Genomics Platform"/>
            <consortium name="The Broad Institute Genome Sequencing Center for Infectious Disease"/>
            <person name="Wu L."/>
            <person name="Ma J."/>
        </authorList>
    </citation>
    <scope>NUCLEOTIDE SEQUENCE [LARGE SCALE GENOMIC DNA]</scope>
    <source>
        <strain evidence="3">CGMCC 4.7177</strain>
    </source>
</reference>
<evidence type="ECO:0000313" key="3">
    <source>
        <dbReference type="Proteomes" id="UP001595839"/>
    </source>
</evidence>
<dbReference type="Proteomes" id="UP001595839">
    <property type="component" value="Unassembled WGS sequence"/>
</dbReference>
<evidence type="ECO:0008006" key="4">
    <source>
        <dbReference type="Google" id="ProtNLM"/>
    </source>
</evidence>
<sequence length="81" mass="8986">MTTRDSDHASSPPTPFRVVLRLLAAVVWTVLGMLAYFVCQGMFGGYRQIHSQLLTTLGMIAIALTGGIAWIIDERRPHDDE</sequence>
<feature type="transmembrane region" description="Helical" evidence="1">
    <location>
        <begin position="51"/>
        <end position="72"/>
    </location>
</feature>
<evidence type="ECO:0000313" key="2">
    <source>
        <dbReference type="EMBL" id="MFC4503553.1"/>
    </source>
</evidence>
<feature type="transmembrane region" description="Helical" evidence="1">
    <location>
        <begin position="20"/>
        <end position="39"/>
    </location>
</feature>
<proteinExistence type="predicted"/>
<organism evidence="2 3">
    <name type="scientific">Streptomyces vulcanius</name>
    <dbReference type="NCBI Taxonomy" id="1441876"/>
    <lineage>
        <taxon>Bacteria</taxon>
        <taxon>Bacillati</taxon>
        <taxon>Actinomycetota</taxon>
        <taxon>Actinomycetes</taxon>
        <taxon>Kitasatosporales</taxon>
        <taxon>Streptomycetaceae</taxon>
        <taxon>Streptomyces</taxon>
    </lineage>
</organism>
<dbReference type="RefSeq" id="WP_381178867.1">
    <property type="nucleotide sequence ID" value="NZ_JBHSFK010000021.1"/>
</dbReference>
<keyword evidence="1" id="KW-1133">Transmembrane helix</keyword>
<keyword evidence="3" id="KW-1185">Reference proteome</keyword>
<dbReference type="EMBL" id="JBHSFK010000021">
    <property type="protein sequence ID" value="MFC4503553.1"/>
    <property type="molecule type" value="Genomic_DNA"/>
</dbReference>